<dbReference type="GO" id="GO:0005886">
    <property type="term" value="C:plasma membrane"/>
    <property type="evidence" value="ECO:0007669"/>
    <property type="project" value="UniProtKB-SubCell"/>
</dbReference>
<dbReference type="PROSITE" id="PS51257">
    <property type="entry name" value="PROKAR_LIPOPROTEIN"/>
    <property type="match status" value="1"/>
</dbReference>
<protein>
    <recommendedName>
        <fullName evidence="9">TRAP transporter small permease protein</fullName>
    </recommendedName>
</protein>
<proteinExistence type="inferred from homology"/>
<keyword evidence="3" id="KW-1003">Cell membrane</keyword>
<evidence type="ECO:0000256" key="7">
    <source>
        <dbReference type="ARBA" id="ARBA00023136"/>
    </source>
</evidence>
<organism evidence="11 12">
    <name type="scientific">Vineibacter terrae</name>
    <dbReference type="NCBI Taxonomy" id="2586908"/>
    <lineage>
        <taxon>Bacteria</taxon>
        <taxon>Pseudomonadati</taxon>
        <taxon>Pseudomonadota</taxon>
        <taxon>Alphaproteobacteria</taxon>
        <taxon>Hyphomicrobiales</taxon>
        <taxon>Vineibacter</taxon>
    </lineage>
</organism>
<feature type="transmembrane region" description="Helical" evidence="9">
    <location>
        <begin position="134"/>
        <end position="156"/>
    </location>
</feature>
<keyword evidence="6 9" id="KW-1133">Transmembrane helix</keyword>
<dbReference type="GO" id="GO:0015740">
    <property type="term" value="P:C4-dicarboxylate transport"/>
    <property type="evidence" value="ECO:0007669"/>
    <property type="project" value="TreeGrafter"/>
</dbReference>
<keyword evidence="12" id="KW-1185">Reference proteome</keyword>
<comment type="subcellular location">
    <subcellularLocation>
        <location evidence="1 9">Cell inner membrane</location>
        <topology evidence="1 9">Multi-pass membrane protein</topology>
    </subcellularLocation>
</comment>
<dbReference type="EMBL" id="VDUZ01000020">
    <property type="protein sequence ID" value="TXL74173.1"/>
    <property type="molecule type" value="Genomic_DNA"/>
</dbReference>
<dbReference type="PANTHER" id="PTHR35011">
    <property type="entry name" value="2,3-DIKETO-L-GULONATE TRAP TRANSPORTER SMALL PERMEASE PROTEIN YIAM"/>
    <property type="match status" value="1"/>
</dbReference>
<comment type="similarity">
    <text evidence="8 9">Belongs to the TRAP transporter small permease family.</text>
</comment>
<accession>A0A5C8PL66</accession>
<evidence type="ECO:0000259" key="10">
    <source>
        <dbReference type="Pfam" id="PF04290"/>
    </source>
</evidence>
<dbReference type="GO" id="GO:0022857">
    <property type="term" value="F:transmembrane transporter activity"/>
    <property type="evidence" value="ECO:0007669"/>
    <property type="project" value="UniProtKB-UniRule"/>
</dbReference>
<evidence type="ECO:0000256" key="2">
    <source>
        <dbReference type="ARBA" id="ARBA00022448"/>
    </source>
</evidence>
<sequence length="165" mass="17868">MTKALAAIPRIVIAILLLGACVNLLIGVFLRYVMVEVTDWLDVDPIRFTWVEEVGEMMLAWLTLLGAAVGVRERAHFTLHILTPRLPPAARRWIDRVHHGLIAVFGGLAAWYGVKLCLLNRTLVTPGLEINLAVLYASSAVGGALLAIYAVSMIIAPPSDPAAAH</sequence>
<evidence type="ECO:0000256" key="9">
    <source>
        <dbReference type="RuleBase" id="RU369079"/>
    </source>
</evidence>
<name>A0A5C8PL66_9HYPH</name>
<dbReference type="InterPro" id="IPR055348">
    <property type="entry name" value="DctQ"/>
</dbReference>
<feature type="transmembrane region" description="Helical" evidence="9">
    <location>
        <begin position="12"/>
        <end position="34"/>
    </location>
</feature>
<gene>
    <name evidence="11" type="ORF">FHP25_18420</name>
</gene>
<dbReference type="Proteomes" id="UP000321638">
    <property type="component" value="Unassembled WGS sequence"/>
</dbReference>
<evidence type="ECO:0000256" key="6">
    <source>
        <dbReference type="ARBA" id="ARBA00022989"/>
    </source>
</evidence>
<reference evidence="11 12" key="1">
    <citation type="submission" date="2019-06" db="EMBL/GenBank/DDBJ databases">
        <title>New taxonomy in bacterial strain CC-CFT640, isolated from vineyard.</title>
        <authorList>
            <person name="Lin S.-Y."/>
            <person name="Tsai C.-F."/>
            <person name="Young C.-C."/>
        </authorList>
    </citation>
    <scope>NUCLEOTIDE SEQUENCE [LARGE SCALE GENOMIC DNA]</scope>
    <source>
        <strain evidence="11 12">CC-CFT640</strain>
    </source>
</reference>
<dbReference type="AlphaFoldDB" id="A0A5C8PL66"/>
<evidence type="ECO:0000313" key="11">
    <source>
        <dbReference type="EMBL" id="TXL74173.1"/>
    </source>
</evidence>
<feature type="transmembrane region" description="Helical" evidence="9">
    <location>
        <begin position="93"/>
        <end position="114"/>
    </location>
</feature>
<comment type="caution">
    <text evidence="11">The sequence shown here is derived from an EMBL/GenBank/DDBJ whole genome shotgun (WGS) entry which is preliminary data.</text>
</comment>
<dbReference type="Pfam" id="PF04290">
    <property type="entry name" value="DctQ"/>
    <property type="match status" value="1"/>
</dbReference>
<evidence type="ECO:0000256" key="4">
    <source>
        <dbReference type="ARBA" id="ARBA00022519"/>
    </source>
</evidence>
<evidence type="ECO:0000256" key="3">
    <source>
        <dbReference type="ARBA" id="ARBA00022475"/>
    </source>
</evidence>
<dbReference type="RefSeq" id="WP_147848421.1">
    <property type="nucleotide sequence ID" value="NZ_VDUZ01000020.1"/>
</dbReference>
<feature type="domain" description="Tripartite ATP-independent periplasmic transporters DctQ component" evidence="10">
    <location>
        <begin position="24"/>
        <end position="155"/>
    </location>
</feature>
<comment type="function">
    <text evidence="9">Part of the tripartite ATP-independent periplasmic (TRAP) transport system.</text>
</comment>
<evidence type="ECO:0000256" key="8">
    <source>
        <dbReference type="ARBA" id="ARBA00038436"/>
    </source>
</evidence>
<evidence type="ECO:0000313" key="12">
    <source>
        <dbReference type="Proteomes" id="UP000321638"/>
    </source>
</evidence>
<keyword evidence="7 9" id="KW-0472">Membrane</keyword>
<keyword evidence="2 9" id="KW-0813">Transport</keyword>
<evidence type="ECO:0000256" key="5">
    <source>
        <dbReference type="ARBA" id="ARBA00022692"/>
    </source>
</evidence>
<comment type="subunit">
    <text evidence="9">The complex comprises the extracytoplasmic solute receptor protein and the two transmembrane proteins.</text>
</comment>
<dbReference type="InterPro" id="IPR007387">
    <property type="entry name" value="TRAP_DctQ"/>
</dbReference>
<keyword evidence="5 9" id="KW-0812">Transmembrane</keyword>
<comment type="caution">
    <text evidence="9">Lacks conserved residue(s) required for the propagation of feature annotation.</text>
</comment>
<keyword evidence="4 9" id="KW-0997">Cell inner membrane</keyword>
<dbReference type="OrthoDB" id="4964541at2"/>
<evidence type="ECO:0000256" key="1">
    <source>
        <dbReference type="ARBA" id="ARBA00004429"/>
    </source>
</evidence>
<dbReference type="PANTHER" id="PTHR35011:SF11">
    <property type="entry name" value="TRAP TRANSPORTER SMALL PERMEASE PROTEIN"/>
    <property type="match status" value="1"/>
</dbReference>